<dbReference type="GeneID" id="111084652"/>
<name>A0ABM1S043_LIMPO</name>
<evidence type="ECO:0000256" key="2">
    <source>
        <dbReference type="SAM" id="SignalP"/>
    </source>
</evidence>
<gene>
    <name evidence="4" type="primary">LOC111084652</name>
</gene>
<organism evidence="3 4">
    <name type="scientific">Limulus polyphemus</name>
    <name type="common">Atlantic horseshoe crab</name>
    <dbReference type="NCBI Taxonomy" id="6850"/>
    <lineage>
        <taxon>Eukaryota</taxon>
        <taxon>Metazoa</taxon>
        <taxon>Ecdysozoa</taxon>
        <taxon>Arthropoda</taxon>
        <taxon>Chelicerata</taxon>
        <taxon>Merostomata</taxon>
        <taxon>Xiphosura</taxon>
        <taxon>Limulidae</taxon>
        <taxon>Limulus</taxon>
    </lineage>
</organism>
<keyword evidence="1" id="KW-0472">Membrane</keyword>
<feature type="non-terminal residue" evidence="4">
    <location>
        <position position="178"/>
    </location>
</feature>
<evidence type="ECO:0000313" key="4">
    <source>
        <dbReference type="RefSeq" id="XP_022236998.1"/>
    </source>
</evidence>
<reference evidence="4" key="1">
    <citation type="submission" date="2025-08" db="UniProtKB">
        <authorList>
            <consortium name="RefSeq"/>
        </authorList>
    </citation>
    <scope>IDENTIFICATION</scope>
    <source>
        <tissue evidence="4">Muscle</tissue>
    </source>
</reference>
<feature type="transmembrane region" description="Helical" evidence="1">
    <location>
        <begin position="41"/>
        <end position="66"/>
    </location>
</feature>
<dbReference type="Proteomes" id="UP000694941">
    <property type="component" value="Unplaced"/>
</dbReference>
<keyword evidence="2" id="KW-0732">Signal</keyword>
<feature type="signal peptide" evidence="2">
    <location>
        <begin position="1"/>
        <end position="21"/>
    </location>
</feature>
<dbReference type="RefSeq" id="XP_022236998.1">
    <property type="nucleotide sequence ID" value="XM_022381290.1"/>
</dbReference>
<protein>
    <submittedName>
        <fullName evidence="4">Uncharacterized protein LOC111084652</fullName>
    </submittedName>
</protein>
<accession>A0ABM1S043</accession>
<keyword evidence="1" id="KW-0812">Transmembrane</keyword>
<keyword evidence="1" id="KW-1133">Transmembrane helix</keyword>
<evidence type="ECO:0000313" key="3">
    <source>
        <dbReference type="Proteomes" id="UP000694941"/>
    </source>
</evidence>
<proteinExistence type="predicted"/>
<keyword evidence="3" id="KW-1185">Reference proteome</keyword>
<evidence type="ECO:0000256" key="1">
    <source>
        <dbReference type="SAM" id="Phobius"/>
    </source>
</evidence>
<feature type="chain" id="PRO_5047001458" evidence="2">
    <location>
        <begin position="22"/>
        <end position="178"/>
    </location>
</feature>
<sequence length="178" mass="19309">MKLLHLFISAIFLAMMFPADATLAFISSALAGIPGVLAAIPVAQILSVAGIVGLKLAIATKLLWFLGYYSSYSRGSHSVGFYADSDYEGGKNLGYPNIAVGGYPPLPPAPVQYGQEDQLYNSRRRRSTEPVALDSRAEAYFRYLSQLDSSSCVSRLACEATAKPRSFGYYGQTIARYL</sequence>